<evidence type="ECO:0000313" key="3">
    <source>
        <dbReference type="EMBL" id="KZT04470.1"/>
    </source>
</evidence>
<feature type="transmembrane region" description="Helical" evidence="2">
    <location>
        <begin position="412"/>
        <end position="430"/>
    </location>
</feature>
<dbReference type="AlphaFoldDB" id="A0A165DB66"/>
<feature type="region of interest" description="Disordered" evidence="1">
    <location>
        <begin position="1"/>
        <end position="25"/>
    </location>
</feature>
<evidence type="ECO:0008006" key="5">
    <source>
        <dbReference type="Google" id="ProtNLM"/>
    </source>
</evidence>
<dbReference type="RefSeq" id="XP_040762210.1">
    <property type="nucleotide sequence ID" value="XM_040913877.1"/>
</dbReference>
<keyword evidence="4" id="KW-1185">Reference proteome</keyword>
<keyword evidence="2" id="KW-1133">Transmembrane helix</keyword>
<proteinExistence type="predicted"/>
<feature type="transmembrane region" description="Helical" evidence="2">
    <location>
        <begin position="337"/>
        <end position="356"/>
    </location>
</feature>
<dbReference type="GeneID" id="63830905"/>
<sequence>MESSTKSVQRSSVKESGSLRPTTPLLTTRYQRTSRATRGYATLRAGHSSFAGETEPKYLPRGWSAHVHPEGQLYFACATNPRVVTEADLYDCQVQEAICYWIEQFNACLATRSIALPDTAELFLQLGEEPNACLYYLADYASRVIFWIEDDLSTEELGFSETVSDVHLHILLEEHFWSHVEFFSAHRSSELSLSDLLVDELATVFLHGRTDQLTSVTSTFPYNAEQCTQFMDVLNAAKSEIFLLRYIADTTLTARLWVVITHYRFNNLYGDKHARLSSDQSVLDLPSIPRSRLFSAVSMLLFNVPSSYERQFEDLWVDELVYQEPWQKAMKVFRDEWIVCTALVCQLPINVWMLMLPETTRSVMLASMLMCNMSVLFSAILLMKHRRATTYVADEAAAYLSEARREASGFRWTALAFSLPKALLLWALGISSAQSLVWLCEATSVHVLGGAVLAIFALCLYSGAVPVSRTLPEGCSFLTFWRMFRIRANRQSEECVV</sequence>
<protein>
    <recommendedName>
        <fullName evidence="5">WW domain-containing protein</fullName>
    </recommendedName>
</protein>
<dbReference type="InParanoid" id="A0A165DB66"/>
<evidence type="ECO:0000313" key="4">
    <source>
        <dbReference type="Proteomes" id="UP000076871"/>
    </source>
</evidence>
<reference evidence="3 4" key="1">
    <citation type="journal article" date="2016" name="Mol. Biol. Evol.">
        <title>Comparative Genomics of Early-Diverging Mushroom-Forming Fungi Provides Insights into the Origins of Lignocellulose Decay Capabilities.</title>
        <authorList>
            <person name="Nagy L.G."/>
            <person name="Riley R."/>
            <person name="Tritt A."/>
            <person name="Adam C."/>
            <person name="Daum C."/>
            <person name="Floudas D."/>
            <person name="Sun H."/>
            <person name="Yadav J.S."/>
            <person name="Pangilinan J."/>
            <person name="Larsson K.H."/>
            <person name="Matsuura K."/>
            <person name="Barry K."/>
            <person name="Labutti K."/>
            <person name="Kuo R."/>
            <person name="Ohm R.A."/>
            <person name="Bhattacharya S.S."/>
            <person name="Shirouzu T."/>
            <person name="Yoshinaga Y."/>
            <person name="Martin F.M."/>
            <person name="Grigoriev I.V."/>
            <person name="Hibbett D.S."/>
        </authorList>
    </citation>
    <scope>NUCLEOTIDE SEQUENCE [LARGE SCALE GENOMIC DNA]</scope>
    <source>
        <strain evidence="3 4">93-53</strain>
    </source>
</reference>
<organism evidence="3 4">
    <name type="scientific">Laetiporus sulphureus 93-53</name>
    <dbReference type="NCBI Taxonomy" id="1314785"/>
    <lineage>
        <taxon>Eukaryota</taxon>
        <taxon>Fungi</taxon>
        <taxon>Dikarya</taxon>
        <taxon>Basidiomycota</taxon>
        <taxon>Agaricomycotina</taxon>
        <taxon>Agaricomycetes</taxon>
        <taxon>Polyporales</taxon>
        <taxon>Laetiporus</taxon>
    </lineage>
</organism>
<feature type="transmembrane region" description="Helical" evidence="2">
    <location>
        <begin position="436"/>
        <end position="461"/>
    </location>
</feature>
<keyword evidence="2" id="KW-0472">Membrane</keyword>
<name>A0A165DB66_9APHY</name>
<feature type="transmembrane region" description="Helical" evidence="2">
    <location>
        <begin position="362"/>
        <end position="382"/>
    </location>
</feature>
<dbReference type="Proteomes" id="UP000076871">
    <property type="component" value="Unassembled WGS sequence"/>
</dbReference>
<evidence type="ECO:0000256" key="2">
    <source>
        <dbReference type="SAM" id="Phobius"/>
    </source>
</evidence>
<accession>A0A165DB66</accession>
<gene>
    <name evidence="3" type="ORF">LAESUDRAFT_785263</name>
</gene>
<evidence type="ECO:0000256" key="1">
    <source>
        <dbReference type="SAM" id="MobiDB-lite"/>
    </source>
</evidence>
<dbReference type="EMBL" id="KV427636">
    <property type="protein sequence ID" value="KZT04470.1"/>
    <property type="molecule type" value="Genomic_DNA"/>
</dbReference>
<feature type="compositionally biased region" description="Polar residues" evidence="1">
    <location>
        <begin position="1"/>
        <end position="15"/>
    </location>
</feature>
<dbReference type="OrthoDB" id="2674421at2759"/>
<keyword evidence="2" id="KW-0812">Transmembrane</keyword>